<dbReference type="InterPro" id="IPR001633">
    <property type="entry name" value="EAL_dom"/>
</dbReference>
<evidence type="ECO:0000313" key="3">
    <source>
        <dbReference type="EMBL" id="NGY04696.1"/>
    </source>
</evidence>
<dbReference type="SMART" id="SM00052">
    <property type="entry name" value="EAL"/>
    <property type="match status" value="1"/>
</dbReference>
<dbReference type="Gene3D" id="3.20.20.450">
    <property type="entry name" value="EAL domain"/>
    <property type="match status" value="1"/>
</dbReference>
<dbReference type="InterPro" id="IPR000595">
    <property type="entry name" value="cNMP-bd_dom"/>
</dbReference>
<accession>A0A6M2BQ25</accession>
<dbReference type="AlphaFoldDB" id="A0A6M2BQ25"/>
<reference evidence="3 4" key="1">
    <citation type="journal article" date="2014" name="Int. J. Syst. Evol. Microbiol.">
        <title>Solimonas terrae sp. nov., isolated from soil.</title>
        <authorList>
            <person name="Kim S.J."/>
            <person name="Moon J.Y."/>
            <person name="Weon H.Y."/>
            <person name="Ahn J.H."/>
            <person name="Chen W.M."/>
            <person name="Kwon S.W."/>
        </authorList>
    </citation>
    <scope>NUCLEOTIDE SEQUENCE [LARGE SCALE GENOMIC DNA]</scope>
    <source>
        <strain evidence="3 4">KIS83-12</strain>
    </source>
</reference>
<feature type="domain" description="Cyclic nucleotide-binding" evidence="1">
    <location>
        <begin position="1"/>
        <end position="105"/>
    </location>
</feature>
<proteinExistence type="predicted"/>
<evidence type="ECO:0000259" key="1">
    <source>
        <dbReference type="PROSITE" id="PS50042"/>
    </source>
</evidence>
<dbReference type="GO" id="GO:0071111">
    <property type="term" value="F:cyclic-guanylate-specific phosphodiesterase activity"/>
    <property type="evidence" value="ECO:0007669"/>
    <property type="project" value="InterPro"/>
</dbReference>
<evidence type="ECO:0000259" key="2">
    <source>
        <dbReference type="PROSITE" id="PS50883"/>
    </source>
</evidence>
<dbReference type="InterPro" id="IPR018490">
    <property type="entry name" value="cNMP-bd_dom_sf"/>
</dbReference>
<dbReference type="PANTHER" id="PTHR33121">
    <property type="entry name" value="CYCLIC DI-GMP PHOSPHODIESTERASE PDEF"/>
    <property type="match status" value="1"/>
</dbReference>
<dbReference type="PROSITE" id="PS50042">
    <property type="entry name" value="CNMP_BINDING_3"/>
    <property type="match status" value="1"/>
</dbReference>
<organism evidence="3 4">
    <name type="scientific">Solimonas terrae</name>
    <dbReference type="NCBI Taxonomy" id="1396819"/>
    <lineage>
        <taxon>Bacteria</taxon>
        <taxon>Pseudomonadati</taxon>
        <taxon>Pseudomonadota</taxon>
        <taxon>Gammaproteobacteria</taxon>
        <taxon>Nevskiales</taxon>
        <taxon>Nevskiaceae</taxon>
        <taxon>Solimonas</taxon>
    </lineage>
</organism>
<keyword evidence="4" id="KW-1185">Reference proteome</keyword>
<comment type="caution">
    <text evidence="3">The sequence shown here is derived from an EMBL/GenBank/DDBJ whole genome shotgun (WGS) entry which is preliminary data.</text>
</comment>
<dbReference type="PROSITE" id="PS50883">
    <property type="entry name" value="EAL"/>
    <property type="match status" value="1"/>
</dbReference>
<dbReference type="Pfam" id="PF00563">
    <property type="entry name" value="EAL"/>
    <property type="match status" value="1"/>
</dbReference>
<dbReference type="PROSITE" id="PS00889">
    <property type="entry name" value="CNMP_BINDING_2"/>
    <property type="match status" value="1"/>
</dbReference>
<dbReference type="SUPFAM" id="SSF141868">
    <property type="entry name" value="EAL domain-like"/>
    <property type="match status" value="1"/>
</dbReference>
<protein>
    <submittedName>
        <fullName evidence="3">EAL domain-containing protein</fullName>
    </submittedName>
</protein>
<dbReference type="InterPro" id="IPR014710">
    <property type="entry name" value="RmlC-like_jellyroll"/>
</dbReference>
<feature type="domain" description="EAL" evidence="2">
    <location>
        <begin position="141"/>
        <end position="396"/>
    </location>
</feature>
<dbReference type="Proteomes" id="UP000472676">
    <property type="component" value="Unassembled WGS sequence"/>
</dbReference>
<evidence type="ECO:0000313" key="4">
    <source>
        <dbReference type="Proteomes" id="UP000472676"/>
    </source>
</evidence>
<dbReference type="Pfam" id="PF00027">
    <property type="entry name" value="cNMP_binding"/>
    <property type="match status" value="1"/>
</dbReference>
<dbReference type="PANTHER" id="PTHR33121:SF70">
    <property type="entry name" value="SIGNALING PROTEIN YKOW"/>
    <property type="match status" value="1"/>
</dbReference>
<dbReference type="CDD" id="cd01948">
    <property type="entry name" value="EAL"/>
    <property type="match status" value="1"/>
</dbReference>
<name>A0A6M2BQ25_9GAMM</name>
<dbReference type="EMBL" id="JAAMOW010000003">
    <property type="protein sequence ID" value="NGY04696.1"/>
    <property type="molecule type" value="Genomic_DNA"/>
</dbReference>
<sequence length="406" mass="44280">MHDRRRLSADEVLFRTGESGDIAFLIESGSVEIYLEHEDGAESIATLQSGDLFGEMALAGNHTRTACARAVADTELLVVTHELLNEQMARATPVLRHLLRVTLARSRDLLHRLQQSSTVDATPSARYSGSEHVDRELAVQRLRTEQALREALRDDGLQLHYQPIVDLASGTIAGFEALIRWYDPAGRPIPPSSFISIAEDSGLIVEIGHWIIDTATAALAQMGKVRSDAPPFCSINLSPWQFDDPQLFPSIRDALLRHALDPRRLRLEITESAAFGDPDAVRRLLDQCRALGCALLVDDFGTGYSSLSYLHRLPIDAIKLDRSFIDDLGESRGAAAIVRAITGLAADLGMYTVAEGIETEAQSAACARYGVHYGQGYHFSRGVPLGEALNLLRAPVVPRVATSPAA</sequence>
<dbReference type="SMART" id="SM00100">
    <property type="entry name" value="cNMP"/>
    <property type="match status" value="1"/>
</dbReference>
<dbReference type="Gene3D" id="2.60.120.10">
    <property type="entry name" value="Jelly Rolls"/>
    <property type="match status" value="1"/>
</dbReference>
<gene>
    <name evidence="3" type="ORF">G7Y85_07965</name>
</gene>
<dbReference type="InterPro" id="IPR050706">
    <property type="entry name" value="Cyclic-di-GMP_PDE-like"/>
</dbReference>
<dbReference type="RefSeq" id="WP_166254504.1">
    <property type="nucleotide sequence ID" value="NZ_JAAMOW010000003.1"/>
</dbReference>
<dbReference type="SUPFAM" id="SSF51206">
    <property type="entry name" value="cAMP-binding domain-like"/>
    <property type="match status" value="1"/>
</dbReference>
<dbReference type="CDD" id="cd00038">
    <property type="entry name" value="CAP_ED"/>
    <property type="match status" value="1"/>
</dbReference>
<dbReference type="InterPro" id="IPR018488">
    <property type="entry name" value="cNMP-bd_CS"/>
</dbReference>
<dbReference type="InterPro" id="IPR035919">
    <property type="entry name" value="EAL_sf"/>
</dbReference>